<evidence type="ECO:0000256" key="2">
    <source>
        <dbReference type="ARBA" id="ARBA00009772"/>
    </source>
</evidence>
<dbReference type="PANTHER" id="PTHR30065">
    <property type="entry name" value="FLAGELLAR BIOSYNTHETIC PROTEIN FLIR"/>
    <property type="match status" value="1"/>
</dbReference>
<feature type="transmembrane region" description="Helical" evidence="10">
    <location>
        <begin position="172"/>
        <end position="197"/>
    </location>
</feature>
<dbReference type="InterPro" id="IPR006303">
    <property type="entry name" value="FliR"/>
</dbReference>
<keyword evidence="12" id="KW-1185">Reference proteome</keyword>
<evidence type="ECO:0000256" key="10">
    <source>
        <dbReference type="RuleBase" id="RU362071"/>
    </source>
</evidence>
<keyword evidence="5 10" id="KW-0812">Transmembrane</keyword>
<dbReference type="RefSeq" id="WP_394414968.1">
    <property type="nucleotide sequence ID" value="NZ_JBIGIC010000010.1"/>
</dbReference>
<dbReference type="Proteomes" id="UP001606134">
    <property type="component" value="Unassembled WGS sequence"/>
</dbReference>
<keyword evidence="7 10" id="KW-0472">Membrane</keyword>
<dbReference type="PRINTS" id="PR00953">
    <property type="entry name" value="TYPE3IMRPROT"/>
</dbReference>
<proteinExistence type="inferred from homology"/>
<evidence type="ECO:0000256" key="7">
    <source>
        <dbReference type="ARBA" id="ARBA00023136"/>
    </source>
</evidence>
<sequence length="261" mass="27487">MDLAFTDILLWLSAFWWPFCRTLALFATAPMIGEAMVPMSVRALLALPVAVVMMPISQATAHAVEPLSLQAIAATAEQGLIGLGIGLTLHLAMGVITTLGFLLSSQLGLAMAVLNDPLNGSSSDVITALVNVLCMLVFFGMDGHLLFVSVLGRSFSAWPVGGGLPWLTLQGLAYNLGWVFSAAMLLALPVVAGALVVQVGMGFLNRASPALNLFSLGYTLITLIGLFMLSQVLSSIPSHYIRMTEQLLDGLSQAMKASHGG</sequence>
<keyword evidence="11" id="KW-0969">Cilium</keyword>
<keyword evidence="8 10" id="KW-0975">Bacterial flagellum</keyword>
<keyword evidence="11" id="KW-0966">Cell projection</keyword>
<comment type="similarity">
    <text evidence="2 10">Belongs to the FliR/MopE/SpaR family.</text>
</comment>
<evidence type="ECO:0000313" key="12">
    <source>
        <dbReference type="Proteomes" id="UP001606134"/>
    </source>
</evidence>
<accession>A0ABW7HH05</accession>
<protein>
    <recommendedName>
        <fullName evidence="3 9">Flagellar biosynthetic protein FliR</fullName>
    </recommendedName>
</protein>
<feature type="transmembrane region" description="Helical" evidence="10">
    <location>
        <begin position="125"/>
        <end position="152"/>
    </location>
</feature>
<dbReference type="NCBIfam" id="TIGR01400">
    <property type="entry name" value="fliR"/>
    <property type="match status" value="1"/>
</dbReference>
<evidence type="ECO:0000256" key="1">
    <source>
        <dbReference type="ARBA" id="ARBA00002578"/>
    </source>
</evidence>
<evidence type="ECO:0000256" key="5">
    <source>
        <dbReference type="ARBA" id="ARBA00022692"/>
    </source>
</evidence>
<comment type="function">
    <text evidence="1 10">Role in flagellar biosynthesis.</text>
</comment>
<keyword evidence="6 10" id="KW-1133">Transmembrane helix</keyword>
<keyword evidence="4 10" id="KW-1003">Cell membrane</keyword>
<name>A0ABW7HH05_9BURK</name>
<evidence type="ECO:0000256" key="8">
    <source>
        <dbReference type="ARBA" id="ARBA00023143"/>
    </source>
</evidence>
<evidence type="ECO:0000256" key="3">
    <source>
        <dbReference type="ARBA" id="ARBA00021717"/>
    </source>
</evidence>
<evidence type="ECO:0000313" key="11">
    <source>
        <dbReference type="EMBL" id="MFG6489001.1"/>
    </source>
</evidence>
<comment type="caution">
    <text evidence="11">The sequence shown here is derived from an EMBL/GenBank/DDBJ whole genome shotgun (WGS) entry which is preliminary data.</text>
</comment>
<evidence type="ECO:0000256" key="4">
    <source>
        <dbReference type="ARBA" id="ARBA00022475"/>
    </source>
</evidence>
<evidence type="ECO:0000256" key="9">
    <source>
        <dbReference type="NCBIfam" id="TIGR01400"/>
    </source>
</evidence>
<evidence type="ECO:0000256" key="6">
    <source>
        <dbReference type="ARBA" id="ARBA00022989"/>
    </source>
</evidence>
<keyword evidence="11" id="KW-0282">Flagellum</keyword>
<feature type="transmembrane region" description="Helical" evidence="10">
    <location>
        <begin position="81"/>
        <end position="104"/>
    </location>
</feature>
<dbReference type="EMBL" id="JBIGIC010000010">
    <property type="protein sequence ID" value="MFG6489001.1"/>
    <property type="molecule type" value="Genomic_DNA"/>
</dbReference>
<dbReference type="InterPro" id="IPR002010">
    <property type="entry name" value="T3SS_IM_R"/>
</dbReference>
<gene>
    <name evidence="11" type="primary">fliR</name>
    <name evidence="11" type="ORF">ACG04R_20105</name>
</gene>
<comment type="subcellular location">
    <subcellularLocation>
        <location evidence="10">Cell membrane</location>
        <topology evidence="10">Multi-pass membrane protein</topology>
    </subcellularLocation>
    <subcellularLocation>
        <location evidence="10">Bacterial flagellum basal body</location>
    </subcellularLocation>
</comment>
<feature type="transmembrane region" description="Helical" evidence="10">
    <location>
        <begin position="209"/>
        <end position="229"/>
    </location>
</feature>
<feature type="transmembrane region" description="Helical" evidence="10">
    <location>
        <begin position="15"/>
        <end position="32"/>
    </location>
</feature>
<organism evidence="11 12">
    <name type="scientific">Pelomonas candidula</name>
    <dbReference type="NCBI Taxonomy" id="3299025"/>
    <lineage>
        <taxon>Bacteria</taxon>
        <taxon>Pseudomonadati</taxon>
        <taxon>Pseudomonadota</taxon>
        <taxon>Betaproteobacteria</taxon>
        <taxon>Burkholderiales</taxon>
        <taxon>Sphaerotilaceae</taxon>
        <taxon>Roseateles</taxon>
    </lineage>
</organism>
<dbReference type="Pfam" id="PF01311">
    <property type="entry name" value="Bac_export_1"/>
    <property type="match status" value="1"/>
</dbReference>
<dbReference type="PANTHER" id="PTHR30065:SF8">
    <property type="entry name" value="FLAGELLAR BIOSYNTHETIC PROTEIN FLIR"/>
    <property type="match status" value="1"/>
</dbReference>
<reference evidence="11 12" key="1">
    <citation type="submission" date="2024-08" db="EMBL/GenBank/DDBJ databases">
        <authorList>
            <person name="Lu H."/>
        </authorList>
    </citation>
    <scope>NUCLEOTIDE SEQUENCE [LARGE SCALE GENOMIC DNA]</scope>
    <source>
        <strain evidence="11 12">BYS78W</strain>
    </source>
</reference>